<proteinExistence type="inferred from homology"/>
<dbReference type="FunFam" id="2.60.40.10:FF:000208">
    <property type="entry name" value="Butyrophilin subfamily 1 member A1"/>
    <property type="match status" value="1"/>
</dbReference>
<evidence type="ECO:0000256" key="4">
    <source>
        <dbReference type="ARBA" id="ARBA00022723"/>
    </source>
</evidence>
<dbReference type="PRINTS" id="PR01407">
    <property type="entry name" value="BUTYPHLNCDUF"/>
</dbReference>
<dbReference type="InterPro" id="IPR043136">
    <property type="entry name" value="B30.2/SPRY_sf"/>
</dbReference>
<feature type="domain" description="Ig-like" evidence="14">
    <location>
        <begin position="147"/>
        <end position="233"/>
    </location>
</feature>
<dbReference type="InterPro" id="IPR003599">
    <property type="entry name" value="Ig_sub"/>
</dbReference>
<dbReference type="GO" id="GO:0009897">
    <property type="term" value="C:external side of plasma membrane"/>
    <property type="evidence" value="ECO:0007669"/>
    <property type="project" value="TreeGrafter"/>
</dbReference>
<keyword evidence="4" id="KW-0479">Metal-binding</keyword>
<dbReference type="Pfam" id="PF07686">
    <property type="entry name" value="V-set"/>
    <property type="match status" value="1"/>
</dbReference>
<evidence type="ECO:0000256" key="1">
    <source>
        <dbReference type="ARBA" id="ARBA00004479"/>
    </source>
</evidence>
<dbReference type="GO" id="GO:0005737">
    <property type="term" value="C:cytoplasm"/>
    <property type="evidence" value="ECO:0007669"/>
    <property type="project" value="UniProtKB-ARBA"/>
</dbReference>
<dbReference type="Pfam" id="PF22705">
    <property type="entry name" value="C2-set_3"/>
    <property type="match status" value="1"/>
</dbReference>
<evidence type="ECO:0000256" key="6">
    <source>
        <dbReference type="ARBA" id="ARBA00022771"/>
    </source>
</evidence>
<evidence type="ECO:0000256" key="9">
    <source>
        <dbReference type="ARBA" id="ARBA00023136"/>
    </source>
</evidence>
<feature type="coiled-coil region" evidence="11">
    <location>
        <begin position="270"/>
        <end position="297"/>
    </location>
</feature>
<dbReference type="SMART" id="SM00406">
    <property type="entry name" value="IGv"/>
    <property type="match status" value="1"/>
</dbReference>
<accession>A0A8C3X5W2</accession>
<organism evidence="15 16">
    <name type="scientific">Catagonus wagneri</name>
    <name type="common">Chacoan peccary</name>
    <dbReference type="NCBI Taxonomy" id="51154"/>
    <lineage>
        <taxon>Eukaryota</taxon>
        <taxon>Metazoa</taxon>
        <taxon>Chordata</taxon>
        <taxon>Craniata</taxon>
        <taxon>Vertebrata</taxon>
        <taxon>Euteleostomi</taxon>
        <taxon>Mammalia</taxon>
        <taxon>Eutheria</taxon>
        <taxon>Laurasiatheria</taxon>
        <taxon>Artiodactyla</taxon>
        <taxon>Suina</taxon>
        <taxon>Tayassuidae</taxon>
        <taxon>Catagonus</taxon>
    </lineage>
</organism>
<feature type="domain" description="B30.2/SPRY" evidence="13">
    <location>
        <begin position="294"/>
        <end position="497"/>
    </location>
</feature>
<reference evidence="15" key="1">
    <citation type="submission" date="2025-08" db="UniProtKB">
        <authorList>
            <consortium name="Ensembl"/>
        </authorList>
    </citation>
    <scope>IDENTIFICATION</scope>
</reference>
<comment type="similarity">
    <text evidence="2">Belongs to the immunoglobulin superfamily. BTN/MOG family.</text>
</comment>
<evidence type="ECO:0000256" key="3">
    <source>
        <dbReference type="ARBA" id="ARBA00022692"/>
    </source>
</evidence>
<evidence type="ECO:0000256" key="7">
    <source>
        <dbReference type="ARBA" id="ARBA00022833"/>
    </source>
</evidence>
<dbReference type="SUPFAM" id="SSF48726">
    <property type="entry name" value="Immunoglobulin"/>
    <property type="match status" value="2"/>
</dbReference>
<evidence type="ECO:0000256" key="5">
    <source>
        <dbReference type="ARBA" id="ARBA00022729"/>
    </source>
</evidence>
<dbReference type="PROSITE" id="PS50835">
    <property type="entry name" value="IG_LIKE"/>
    <property type="match status" value="2"/>
</dbReference>
<dbReference type="PANTHER" id="PTHR24100">
    <property type="entry name" value="BUTYROPHILIN"/>
    <property type="match status" value="1"/>
</dbReference>
<comment type="subcellular location">
    <subcellularLocation>
        <location evidence="1">Membrane</location>
        <topology evidence="1">Single-pass type I membrane protein</topology>
    </subcellularLocation>
</comment>
<dbReference type="InterPro" id="IPR013783">
    <property type="entry name" value="Ig-like_fold"/>
</dbReference>
<evidence type="ECO:0000256" key="11">
    <source>
        <dbReference type="SAM" id="Coils"/>
    </source>
</evidence>
<evidence type="ECO:0000256" key="8">
    <source>
        <dbReference type="ARBA" id="ARBA00022989"/>
    </source>
</evidence>
<dbReference type="PROSITE" id="PS50188">
    <property type="entry name" value="B302_SPRY"/>
    <property type="match status" value="1"/>
</dbReference>
<name>A0A8C3X5W2_9CETA</name>
<evidence type="ECO:0000313" key="15">
    <source>
        <dbReference type="Ensembl" id="ENSCWAP00000022592.1"/>
    </source>
</evidence>
<dbReference type="InterPro" id="IPR001870">
    <property type="entry name" value="B30.2/SPRY"/>
</dbReference>
<reference evidence="15" key="2">
    <citation type="submission" date="2025-09" db="UniProtKB">
        <authorList>
            <consortium name="Ensembl"/>
        </authorList>
    </citation>
    <scope>IDENTIFICATION</scope>
</reference>
<protein>
    <recommendedName>
        <fullName evidence="17">Butyrophilin subfamily 1 member A1</fullName>
    </recommendedName>
</protein>
<dbReference type="InterPro" id="IPR050504">
    <property type="entry name" value="IgSF_BTN/MOG"/>
</dbReference>
<dbReference type="Proteomes" id="UP000694540">
    <property type="component" value="Unplaced"/>
</dbReference>
<feature type="domain" description="Ig-like" evidence="14">
    <location>
        <begin position="24"/>
        <end position="139"/>
    </location>
</feature>
<evidence type="ECO:0000259" key="13">
    <source>
        <dbReference type="PROSITE" id="PS50188"/>
    </source>
</evidence>
<dbReference type="InterPro" id="IPR036179">
    <property type="entry name" value="Ig-like_dom_sf"/>
</dbReference>
<dbReference type="GO" id="GO:0008270">
    <property type="term" value="F:zinc ion binding"/>
    <property type="evidence" value="ECO:0007669"/>
    <property type="project" value="UniProtKB-KW"/>
</dbReference>
<keyword evidence="8 12" id="KW-1133">Transmembrane helix</keyword>
<feature type="transmembrane region" description="Helical" evidence="12">
    <location>
        <begin position="247"/>
        <end position="268"/>
    </location>
</feature>
<dbReference type="PANTHER" id="PTHR24100:SF67">
    <property type="entry name" value="BUTYROPHILIN SUBFAMILY 1 MEMBER A1"/>
    <property type="match status" value="1"/>
</dbReference>
<dbReference type="InterPro" id="IPR003879">
    <property type="entry name" value="Butyrophylin_SPRY"/>
</dbReference>
<sequence length="529" mass="59128">LCVIPSSDLGKMVILTASYLWLYPTDSFSVIGPSEPIVAMLGADTVLACSVFPAMNLENMELRWFRSKLSEAVFVYRDGMEQAGEQIVDFKGRAELVKDYISEGRVAVRIHNLRVSDNGMYKCFFKKGSDFEEASLELKVIGLGSGPHTFMVGPEDEGIKLKCTGKGWFPQPEVQWKDARGEKIPSLSEDETQDDDGLFQVEASVIVRDSSKSEVSCSMKNPFFGQEQVETIFIPEPFFPRTSPWKVAFLVTFLILGIFIGAVVYLAWKEQKGKKKLSEARKEKEEEKNAKGKTESDSVGICECMGLLIWLLAVTLDPNTAHPNLHLSDRKHVYLKENIHRNGDTPTHQEQRVSDDILTILGQKCPTEGRHYWDVEVNTKTEDGSGTKWALGVCSDTAKRQGWFVESPEKKFWVMIYDQGKVSVPASKKESLPLRQLPRRIGVFLDWDAREVSFYNMIDGSHIYSCTGIPTGETLCPYFSLRGAGTSLTIPLDSDHTETCPDSSPKTSVTHLNSCDLSVPQEASSLLHP</sequence>
<dbReference type="SMART" id="SM00449">
    <property type="entry name" value="SPRY"/>
    <property type="match status" value="1"/>
</dbReference>
<keyword evidence="6" id="KW-0863">Zinc-finger</keyword>
<evidence type="ECO:0008006" key="17">
    <source>
        <dbReference type="Google" id="ProtNLM"/>
    </source>
</evidence>
<dbReference type="Ensembl" id="ENSCWAT00000024501.1">
    <property type="protein sequence ID" value="ENSCWAP00000022592.1"/>
    <property type="gene ID" value="ENSCWAG00000017173.1"/>
</dbReference>
<keyword evidence="9 12" id="KW-0472">Membrane</keyword>
<dbReference type="Gene3D" id="2.60.40.10">
    <property type="entry name" value="Immunoglobulins"/>
    <property type="match status" value="2"/>
</dbReference>
<keyword evidence="5" id="KW-0732">Signal</keyword>
<dbReference type="CDD" id="cd13733">
    <property type="entry name" value="SPRY_PRY_C-I_1"/>
    <property type="match status" value="1"/>
</dbReference>
<dbReference type="FunFam" id="2.60.120.920:FF:000040">
    <property type="entry name" value="Ret finger protein-like 4A"/>
    <property type="match status" value="1"/>
</dbReference>
<evidence type="ECO:0000256" key="2">
    <source>
        <dbReference type="ARBA" id="ARBA00007591"/>
    </source>
</evidence>
<dbReference type="SMART" id="SM00409">
    <property type="entry name" value="IG"/>
    <property type="match status" value="1"/>
</dbReference>
<dbReference type="GO" id="GO:0005102">
    <property type="term" value="F:signaling receptor binding"/>
    <property type="evidence" value="ECO:0007669"/>
    <property type="project" value="TreeGrafter"/>
</dbReference>
<keyword evidence="3 12" id="KW-0812">Transmembrane</keyword>
<dbReference type="InterPro" id="IPR053896">
    <property type="entry name" value="BTN3A2-like_Ig-C"/>
</dbReference>
<dbReference type="InterPro" id="IPR007110">
    <property type="entry name" value="Ig-like_dom"/>
</dbReference>
<dbReference type="GO" id="GO:0001817">
    <property type="term" value="P:regulation of cytokine production"/>
    <property type="evidence" value="ECO:0007669"/>
    <property type="project" value="TreeGrafter"/>
</dbReference>
<keyword evidence="16" id="KW-1185">Reference proteome</keyword>
<keyword evidence="10" id="KW-0393">Immunoglobulin domain</keyword>
<dbReference type="InterPro" id="IPR003877">
    <property type="entry name" value="SPRY_dom"/>
</dbReference>
<dbReference type="InterPro" id="IPR013320">
    <property type="entry name" value="ConA-like_dom_sf"/>
</dbReference>
<dbReference type="Pfam" id="PF00622">
    <property type="entry name" value="SPRY"/>
    <property type="match status" value="1"/>
</dbReference>
<dbReference type="AlphaFoldDB" id="A0A8C3X5W2"/>
<evidence type="ECO:0000259" key="14">
    <source>
        <dbReference type="PROSITE" id="PS50835"/>
    </source>
</evidence>
<evidence type="ECO:0000256" key="12">
    <source>
        <dbReference type="SAM" id="Phobius"/>
    </source>
</evidence>
<evidence type="ECO:0000313" key="16">
    <source>
        <dbReference type="Proteomes" id="UP000694540"/>
    </source>
</evidence>
<evidence type="ECO:0000256" key="10">
    <source>
        <dbReference type="ARBA" id="ARBA00023319"/>
    </source>
</evidence>
<keyword evidence="11" id="KW-0175">Coiled coil</keyword>
<dbReference type="FunFam" id="2.60.40.10:FF:000088">
    <property type="entry name" value="Butyrophilin subfamily 1 member A1"/>
    <property type="match status" value="1"/>
</dbReference>
<dbReference type="CDD" id="cd05713">
    <property type="entry name" value="IgV_MOG_like"/>
    <property type="match status" value="1"/>
</dbReference>
<keyword evidence="7" id="KW-0862">Zinc</keyword>
<dbReference type="GO" id="GO:0050852">
    <property type="term" value="P:T cell receptor signaling pathway"/>
    <property type="evidence" value="ECO:0007669"/>
    <property type="project" value="TreeGrafter"/>
</dbReference>
<dbReference type="GeneTree" id="ENSGT00940000164957"/>
<dbReference type="SUPFAM" id="SSF49899">
    <property type="entry name" value="Concanavalin A-like lectins/glucanases"/>
    <property type="match status" value="1"/>
</dbReference>
<dbReference type="InterPro" id="IPR013106">
    <property type="entry name" value="Ig_V-set"/>
</dbReference>
<dbReference type="Gene3D" id="2.60.120.920">
    <property type="match status" value="1"/>
</dbReference>